<evidence type="ECO:0000256" key="1">
    <source>
        <dbReference type="SAM" id="MobiDB-lite"/>
    </source>
</evidence>
<feature type="compositionally biased region" description="Polar residues" evidence="1">
    <location>
        <begin position="152"/>
        <end position="176"/>
    </location>
</feature>
<evidence type="ECO:0000313" key="4">
    <source>
        <dbReference type="Proteomes" id="UP000226431"/>
    </source>
</evidence>
<name>A0A2C5YNH5_9HYPO</name>
<dbReference type="InterPro" id="IPR003615">
    <property type="entry name" value="HNH_nuc"/>
</dbReference>
<proteinExistence type="predicted"/>
<dbReference type="Pfam" id="PF13391">
    <property type="entry name" value="HNH_2"/>
    <property type="match status" value="1"/>
</dbReference>
<comment type="caution">
    <text evidence="3">The sequence shown here is derived from an EMBL/GenBank/DDBJ whole genome shotgun (WGS) entry which is preliminary data.</text>
</comment>
<evidence type="ECO:0000259" key="2">
    <source>
        <dbReference type="Pfam" id="PF13391"/>
    </source>
</evidence>
<accession>A0A2C5YNH5</accession>
<dbReference type="AlphaFoldDB" id="A0A2C5YNH5"/>
<protein>
    <recommendedName>
        <fullName evidence="2">HNH nuclease domain-containing protein</fullName>
    </recommendedName>
</protein>
<dbReference type="EMBL" id="NJES01000931">
    <property type="protein sequence ID" value="PHH68564.1"/>
    <property type="molecule type" value="Genomic_DNA"/>
</dbReference>
<feature type="region of interest" description="Disordered" evidence="1">
    <location>
        <begin position="152"/>
        <end position="180"/>
    </location>
</feature>
<dbReference type="OrthoDB" id="4928181at2759"/>
<gene>
    <name evidence="3" type="ORF">CDD80_7431</name>
</gene>
<organism evidence="3 4">
    <name type="scientific">Ophiocordyceps camponoti-rufipedis</name>
    <dbReference type="NCBI Taxonomy" id="2004952"/>
    <lineage>
        <taxon>Eukaryota</taxon>
        <taxon>Fungi</taxon>
        <taxon>Dikarya</taxon>
        <taxon>Ascomycota</taxon>
        <taxon>Pezizomycotina</taxon>
        <taxon>Sordariomycetes</taxon>
        <taxon>Hypocreomycetidae</taxon>
        <taxon>Hypocreales</taxon>
        <taxon>Ophiocordycipitaceae</taxon>
        <taxon>Ophiocordyceps</taxon>
    </lineage>
</organism>
<dbReference type="STRING" id="2004952.A0A2C5YNH5"/>
<feature type="domain" description="HNH nuclease" evidence="2">
    <location>
        <begin position="221"/>
        <end position="309"/>
    </location>
</feature>
<dbReference type="Proteomes" id="UP000226431">
    <property type="component" value="Unassembled WGS sequence"/>
</dbReference>
<keyword evidence="4" id="KW-1185">Reference proteome</keyword>
<reference evidence="3 4" key="1">
    <citation type="submission" date="2017-06" db="EMBL/GenBank/DDBJ databases">
        <title>Ant-infecting Ophiocordyceps genomes reveal a high diversity of potential behavioral manipulation genes and a possible major role for enterotoxins.</title>
        <authorList>
            <person name="De Bekker C."/>
            <person name="Evans H.C."/>
            <person name="Brachmann A."/>
            <person name="Hughes D.P."/>
        </authorList>
    </citation>
    <scope>NUCLEOTIDE SEQUENCE [LARGE SCALE GENOMIC DNA]</scope>
    <source>
        <strain evidence="3 4">Map16</strain>
    </source>
</reference>
<evidence type="ECO:0000313" key="3">
    <source>
        <dbReference type="EMBL" id="PHH68564.1"/>
    </source>
</evidence>
<sequence length="478" mass="53460">MESDMESLHDAADIGNPALEEFLTLAESYFMEYQNEDELSYGRAYLTARPDFSRPTTVPLSEEVDERLEIARTFEDFLSVHVPTPLLNFQLALILSAPLPVLRRELETARTQRDTPPKDVLSFILRMNGFSLYLRQFTQCFFHGPNTITQTPMSTHRTSPASNPVTPPRTSLSEETPMSPGAYHELRASKKEEDIRKCEIANVGRSTKAANDCKSRDEYKCIITGTDNPEACHILPHAWTRSLRNRIIVQERLPFALQFLCDINGQEAADIQSMFFPDKTTLCALDAPWNMISLSPSLHYWWGRAAFGLKYLGHFPAGSKNLNATDVVLEFHRFTLSQMSKQDLDNAAAIDNGAKDLPTTLVGQLLRSPKPKMDANFFDSNRCVQSGHQFTITIEPSTDAPKFIAAIKIQWATIQLGSMTGAAGPQDPNNRNDEDDDYYVATSGMGRIPEGNVFMSDPWDLGGGANQSERACDVMSDE</sequence>